<keyword evidence="4" id="KW-1185">Reference proteome</keyword>
<accession>A0AA40K1Q6</accession>
<dbReference type="EMBL" id="JAUKUD010000005">
    <property type="protein sequence ID" value="KAK0742708.1"/>
    <property type="molecule type" value="Genomic_DNA"/>
</dbReference>
<dbReference type="CDD" id="cd03139">
    <property type="entry name" value="GATase1_PfpI_2"/>
    <property type="match status" value="1"/>
</dbReference>
<dbReference type="Proteomes" id="UP001172155">
    <property type="component" value="Unassembled WGS sequence"/>
</dbReference>
<proteinExistence type="predicted"/>
<dbReference type="PANTHER" id="PTHR43130:SF15">
    <property type="entry name" value="THIJ_PFPI FAMILY PROTEIN (AFU_ORTHOLOGUE AFUA_5G14240)"/>
    <property type="match status" value="1"/>
</dbReference>
<feature type="signal peptide" evidence="1">
    <location>
        <begin position="1"/>
        <end position="22"/>
    </location>
</feature>
<dbReference type="AlphaFoldDB" id="A0AA40K1Q6"/>
<sequence length="281" mass="30603">MQTKDWLLALAALAQCLQPALADEYPYTAEQKLNANRTLSIGYVVYNGYTILDIFGPLQFINDLSWPLPIKLSIIAHQTGPIHSHPPIHHGADGMPMDMSKMIDAAIIATHTFATAPPLDALFIPGGVGDLTLIENNDRQIEDFIVSRFESTKYILSVCTGAGFLARAGVLDGRRATATKSVWKFVTQFGKNVTWVPTARWVRDEGGKVWTSSGVTAGMDMTVAWLREVYGDPEVARGVNGAEYLGVGDAAYDPFSVVFEVPGANLSMPLEGKVKPMPIYT</sequence>
<name>A0AA40K1Q6_9PEZI</name>
<reference evidence="3" key="1">
    <citation type="submission" date="2023-06" db="EMBL/GenBank/DDBJ databases">
        <title>Genome-scale phylogeny and comparative genomics of the fungal order Sordariales.</title>
        <authorList>
            <consortium name="Lawrence Berkeley National Laboratory"/>
            <person name="Hensen N."/>
            <person name="Bonometti L."/>
            <person name="Westerberg I."/>
            <person name="Brannstrom I.O."/>
            <person name="Guillou S."/>
            <person name="Cros-Aarteil S."/>
            <person name="Calhoun S."/>
            <person name="Haridas S."/>
            <person name="Kuo A."/>
            <person name="Mondo S."/>
            <person name="Pangilinan J."/>
            <person name="Riley R."/>
            <person name="LaButti K."/>
            <person name="Andreopoulos B."/>
            <person name="Lipzen A."/>
            <person name="Chen C."/>
            <person name="Yanf M."/>
            <person name="Daum C."/>
            <person name="Ng V."/>
            <person name="Clum A."/>
            <person name="Steindorff A."/>
            <person name="Ohm R."/>
            <person name="Martin F."/>
            <person name="Silar P."/>
            <person name="Natvig D."/>
            <person name="Lalanne C."/>
            <person name="Gautier V."/>
            <person name="Ament-velasquez S.L."/>
            <person name="Kruys A."/>
            <person name="Hutchinson M.I."/>
            <person name="Powell A.J."/>
            <person name="Barry K."/>
            <person name="Miller A.N."/>
            <person name="Grigoriev I.V."/>
            <person name="Debuchy R."/>
            <person name="Gladieux P."/>
            <person name="Thoren M.H."/>
            <person name="Johannesson H."/>
        </authorList>
    </citation>
    <scope>NUCLEOTIDE SEQUENCE</scope>
    <source>
        <strain evidence="3">SMH3187-1</strain>
    </source>
</reference>
<feature type="chain" id="PRO_5041414430" evidence="1">
    <location>
        <begin position="23"/>
        <end position="281"/>
    </location>
</feature>
<dbReference type="InterPro" id="IPR002818">
    <property type="entry name" value="DJ-1/PfpI"/>
</dbReference>
<dbReference type="SUPFAM" id="SSF52317">
    <property type="entry name" value="Class I glutamine amidotransferase-like"/>
    <property type="match status" value="1"/>
</dbReference>
<dbReference type="Gene3D" id="3.40.50.880">
    <property type="match status" value="1"/>
</dbReference>
<keyword evidence="3" id="KW-0315">Glutamine amidotransferase</keyword>
<evidence type="ECO:0000256" key="1">
    <source>
        <dbReference type="SAM" id="SignalP"/>
    </source>
</evidence>
<protein>
    <submittedName>
        <fullName evidence="3">Class I glutamine amidotransferase-like protein</fullName>
    </submittedName>
</protein>
<gene>
    <name evidence="3" type="ORF">B0T18DRAFT_467207</name>
</gene>
<dbReference type="InterPro" id="IPR052158">
    <property type="entry name" value="INH-QAR"/>
</dbReference>
<evidence type="ECO:0000313" key="4">
    <source>
        <dbReference type="Proteomes" id="UP001172155"/>
    </source>
</evidence>
<organism evidence="3 4">
    <name type="scientific">Schizothecium vesticola</name>
    <dbReference type="NCBI Taxonomy" id="314040"/>
    <lineage>
        <taxon>Eukaryota</taxon>
        <taxon>Fungi</taxon>
        <taxon>Dikarya</taxon>
        <taxon>Ascomycota</taxon>
        <taxon>Pezizomycotina</taxon>
        <taxon>Sordariomycetes</taxon>
        <taxon>Sordariomycetidae</taxon>
        <taxon>Sordariales</taxon>
        <taxon>Schizotheciaceae</taxon>
        <taxon>Schizothecium</taxon>
    </lineage>
</organism>
<keyword evidence="1" id="KW-0732">Signal</keyword>
<feature type="domain" description="DJ-1/PfpI" evidence="2">
    <location>
        <begin position="102"/>
        <end position="226"/>
    </location>
</feature>
<dbReference type="InterPro" id="IPR029062">
    <property type="entry name" value="Class_I_gatase-like"/>
</dbReference>
<dbReference type="PANTHER" id="PTHR43130">
    <property type="entry name" value="ARAC-FAMILY TRANSCRIPTIONAL REGULATOR"/>
    <property type="match status" value="1"/>
</dbReference>
<evidence type="ECO:0000313" key="3">
    <source>
        <dbReference type="EMBL" id="KAK0742708.1"/>
    </source>
</evidence>
<comment type="caution">
    <text evidence="3">The sequence shown here is derived from an EMBL/GenBank/DDBJ whole genome shotgun (WGS) entry which is preliminary data.</text>
</comment>
<evidence type="ECO:0000259" key="2">
    <source>
        <dbReference type="Pfam" id="PF01965"/>
    </source>
</evidence>
<dbReference type="Pfam" id="PF01965">
    <property type="entry name" value="DJ-1_PfpI"/>
    <property type="match status" value="1"/>
</dbReference>